<reference evidence="6 7" key="1">
    <citation type="journal article" date="2016" name="Nat. Commun.">
        <title>Thousands of microbial genomes shed light on interconnected biogeochemical processes in an aquifer system.</title>
        <authorList>
            <person name="Anantharaman K."/>
            <person name="Brown C.T."/>
            <person name="Hug L.A."/>
            <person name="Sharon I."/>
            <person name="Castelle C.J."/>
            <person name="Probst A.J."/>
            <person name="Thomas B.C."/>
            <person name="Singh A."/>
            <person name="Wilkins M.J."/>
            <person name="Karaoz U."/>
            <person name="Brodie E.L."/>
            <person name="Williams K.H."/>
            <person name="Hubbard S.S."/>
            <person name="Banfield J.F."/>
        </authorList>
    </citation>
    <scope>NUCLEOTIDE SEQUENCE [LARGE SCALE GENOMIC DNA]</scope>
</reference>
<sequence>MKTTFFTGRGDEGSSLIGKQKLQKNQIEFQLLGELDELNSWLGLCRVEAKKVIRELYRSNIEDVAGILKNIQETLFIAQAEVASVAFQYPLTHKVTQEKTEDIEEVIKRIDKVLPSILVFIIPGETELAGRIDYARALSRRVERTCVAFHGEKEVSPYLLQFLNRLSGVLFALARYSNHVLGVKESSPEYS</sequence>
<name>A0A1G2A0W5_9BACT</name>
<evidence type="ECO:0000256" key="2">
    <source>
        <dbReference type="ARBA" id="ARBA00022741"/>
    </source>
</evidence>
<dbReference type="GO" id="GO:0005524">
    <property type="term" value="F:ATP binding"/>
    <property type="evidence" value="ECO:0007669"/>
    <property type="project" value="UniProtKB-UniRule"/>
</dbReference>
<proteinExistence type="inferred from homology"/>
<keyword evidence="3 4" id="KW-0067">ATP-binding</keyword>
<dbReference type="PANTHER" id="PTHR12213">
    <property type="entry name" value="CORRINOID ADENOSYLTRANSFERASE"/>
    <property type="match status" value="1"/>
</dbReference>
<dbReference type="InterPro" id="IPR016030">
    <property type="entry name" value="CblAdoTrfase-like"/>
</dbReference>
<evidence type="ECO:0000256" key="3">
    <source>
        <dbReference type="ARBA" id="ARBA00022840"/>
    </source>
</evidence>
<dbReference type="EC" id="2.5.1.17" evidence="4"/>
<dbReference type="Pfam" id="PF01923">
    <property type="entry name" value="Cob_adeno_trans"/>
    <property type="match status" value="1"/>
</dbReference>
<evidence type="ECO:0000313" key="6">
    <source>
        <dbReference type="EMBL" id="OGY69710.1"/>
    </source>
</evidence>
<comment type="similarity">
    <text evidence="4">Belongs to the Cob(I)alamin adenosyltransferase family.</text>
</comment>
<dbReference type="GO" id="GO:0009236">
    <property type="term" value="P:cobalamin biosynthetic process"/>
    <property type="evidence" value="ECO:0007669"/>
    <property type="project" value="UniProtKB-UniRule"/>
</dbReference>
<dbReference type="Gene3D" id="1.20.1200.10">
    <property type="entry name" value="Cobalamin adenosyltransferase-like"/>
    <property type="match status" value="1"/>
</dbReference>
<keyword evidence="2 4" id="KW-0547">Nucleotide-binding</keyword>
<keyword evidence="4" id="KW-0169">Cobalamin biosynthesis</keyword>
<dbReference type="PANTHER" id="PTHR12213:SF0">
    <property type="entry name" value="CORRINOID ADENOSYLTRANSFERASE MMAB"/>
    <property type="match status" value="1"/>
</dbReference>
<evidence type="ECO:0000256" key="1">
    <source>
        <dbReference type="ARBA" id="ARBA00022679"/>
    </source>
</evidence>
<dbReference type="UniPathway" id="UPA00148">
    <property type="reaction ID" value="UER00233"/>
</dbReference>
<dbReference type="GO" id="GO:0008817">
    <property type="term" value="F:corrinoid adenosyltransferase activity"/>
    <property type="evidence" value="ECO:0007669"/>
    <property type="project" value="UniProtKB-UniRule"/>
</dbReference>
<feature type="domain" description="Cobalamin adenosyltransferase-like" evidence="5">
    <location>
        <begin position="6"/>
        <end position="176"/>
    </location>
</feature>
<comment type="catalytic activity">
    <reaction evidence="4">
        <text>2 cob(II)alamin + reduced [electron-transfer flavoprotein] + 2 ATP = 2 adenosylcob(III)alamin + 2 triphosphate + oxidized [electron-transfer flavoprotein] + 3 H(+)</text>
        <dbReference type="Rhea" id="RHEA:28671"/>
        <dbReference type="Rhea" id="RHEA-COMP:10685"/>
        <dbReference type="Rhea" id="RHEA-COMP:10686"/>
        <dbReference type="ChEBI" id="CHEBI:15378"/>
        <dbReference type="ChEBI" id="CHEBI:16304"/>
        <dbReference type="ChEBI" id="CHEBI:18036"/>
        <dbReference type="ChEBI" id="CHEBI:18408"/>
        <dbReference type="ChEBI" id="CHEBI:30616"/>
        <dbReference type="ChEBI" id="CHEBI:57692"/>
        <dbReference type="ChEBI" id="CHEBI:58307"/>
        <dbReference type="EC" id="2.5.1.17"/>
    </reaction>
</comment>
<comment type="pathway">
    <text evidence="4">Cofactor biosynthesis; adenosylcobalamin biosynthesis; adenosylcobalamin from cob(II)yrinate a,c-diamide: step 2/7.</text>
</comment>
<evidence type="ECO:0000259" key="5">
    <source>
        <dbReference type="Pfam" id="PF01923"/>
    </source>
</evidence>
<dbReference type="InterPro" id="IPR036451">
    <property type="entry name" value="CblAdoTrfase-like_sf"/>
</dbReference>
<dbReference type="InterPro" id="IPR029499">
    <property type="entry name" value="PduO-typ"/>
</dbReference>
<dbReference type="EMBL" id="MHJO01000006">
    <property type="protein sequence ID" value="OGY69710.1"/>
    <property type="molecule type" value="Genomic_DNA"/>
</dbReference>
<accession>A0A1G2A0W5</accession>
<keyword evidence="1 4" id="KW-0808">Transferase</keyword>
<comment type="catalytic activity">
    <reaction evidence="4">
        <text>2 cob(II)yrinate a,c diamide + reduced [electron-transfer flavoprotein] + 2 ATP = 2 adenosylcob(III)yrinate a,c-diamide + 2 triphosphate + oxidized [electron-transfer flavoprotein] + 3 H(+)</text>
        <dbReference type="Rhea" id="RHEA:11528"/>
        <dbReference type="Rhea" id="RHEA-COMP:10685"/>
        <dbReference type="Rhea" id="RHEA-COMP:10686"/>
        <dbReference type="ChEBI" id="CHEBI:15378"/>
        <dbReference type="ChEBI" id="CHEBI:18036"/>
        <dbReference type="ChEBI" id="CHEBI:30616"/>
        <dbReference type="ChEBI" id="CHEBI:57692"/>
        <dbReference type="ChEBI" id="CHEBI:58307"/>
        <dbReference type="ChEBI" id="CHEBI:58503"/>
        <dbReference type="ChEBI" id="CHEBI:58537"/>
        <dbReference type="EC" id="2.5.1.17"/>
    </reaction>
</comment>
<dbReference type="Proteomes" id="UP000176611">
    <property type="component" value="Unassembled WGS sequence"/>
</dbReference>
<dbReference type="AlphaFoldDB" id="A0A1G2A0W5"/>
<organism evidence="6 7">
    <name type="scientific">Candidatus Harrisonbacteria bacterium RIFOXYD1_FULL_40_9</name>
    <dbReference type="NCBI Taxonomy" id="1798412"/>
    <lineage>
        <taxon>Bacteria</taxon>
        <taxon>Candidatus Harrisoniibacteriota</taxon>
    </lineage>
</organism>
<dbReference type="NCBIfam" id="TIGR00636">
    <property type="entry name" value="PduO_Nterm"/>
    <property type="match status" value="1"/>
</dbReference>
<comment type="caution">
    <text evidence="6">The sequence shown here is derived from an EMBL/GenBank/DDBJ whole genome shotgun (WGS) entry which is preliminary data.</text>
</comment>
<evidence type="ECO:0000313" key="7">
    <source>
        <dbReference type="Proteomes" id="UP000176611"/>
    </source>
</evidence>
<dbReference type="SUPFAM" id="SSF89028">
    <property type="entry name" value="Cobalamin adenosyltransferase-like"/>
    <property type="match status" value="1"/>
</dbReference>
<gene>
    <name evidence="6" type="ORF">A2586_03150</name>
</gene>
<evidence type="ECO:0000256" key="4">
    <source>
        <dbReference type="RuleBase" id="RU366026"/>
    </source>
</evidence>
<protein>
    <recommendedName>
        <fullName evidence="4">Corrinoid adenosyltransferase</fullName>
        <ecNumber evidence="4">2.5.1.17</ecNumber>
    </recommendedName>
    <alternativeName>
        <fullName evidence="4">Cob(II)alamin adenosyltransferase</fullName>
    </alternativeName>
    <alternativeName>
        <fullName evidence="4">Cob(II)yrinic acid a,c-diamide adenosyltransferase</fullName>
    </alternativeName>
    <alternativeName>
        <fullName evidence="4">Cobinamide/cobalamin adenosyltransferase</fullName>
    </alternativeName>
</protein>